<keyword evidence="1" id="KW-0472">Membrane</keyword>
<dbReference type="EMBL" id="CP003539">
    <property type="protein sequence ID" value="AFX98264.1"/>
    <property type="molecule type" value="Genomic_DNA"/>
</dbReference>
<name>K7YNR5_9PROT</name>
<sequence>MFSYHQINLKNSICCLILTNYNEIIFNISGVYLVFLIHSTLAKLK</sequence>
<keyword evidence="1" id="KW-0812">Transmembrane</keyword>
<dbReference type="KEGG" id="thal:A1OE_50"/>
<accession>K7YNR5</accession>
<proteinExistence type="predicted"/>
<evidence type="ECO:0000313" key="2">
    <source>
        <dbReference type="EMBL" id="AFX98264.1"/>
    </source>
</evidence>
<reference evidence="2 3" key="1">
    <citation type="journal article" date="2012" name="Proc. Natl. Acad. Sci. U.S.A.">
        <title>Genome streamlining and chemical defense in a coral reef symbiosis.</title>
        <authorList>
            <person name="Kwan J.C."/>
            <person name="Donia M.S."/>
            <person name="Han A.W."/>
            <person name="Hirose E."/>
            <person name="Haygood M.G."/>
            <person name="Schmidt E.W."/>
        </authorList>
    </citation>
    <scope>NUCLEOTIDE SEQUENCE [LARGE SCALE GENOMIC DNA]</scope>
    <source>
        <strain evidence="2 3">L2</strain>
    </source>
</reference>
<keyword evidence="3" id="KW-1185">Reference proteome</keyword>
<evidence type="ECO:0000313" key="3">
    <source>
        <dbReference type="Proteomes" id="UP000010077"/>
    </source>
</evidence>
<protein>
    <submittedName>
        <fullName evidence="2">Uncharacterized protein</fullName>
    </submittedName>
</protein>
<evidence type="ECO:0000256" key="1">
    <source>
        <dbReference type="SAM" id="Phobius"/>
    </source>
</evidence>
<organism evidence="2 3">
    <name type="scientific">Candidatus Endolissoclinum faulkneri L2</name>
    <dbReference type="NCBI Taxonomy" id="1193729"/>
    <lineage>
        <taxon>Bacteria</taxon>
        <taxon>Pseudomonadati</taxon>
        <taxon>Pseudomonadota</taxon>
        <taxon>Alphaproteobacteria</taxon>
        <taxon>Rhodospirillales</taxon>
        <taxon>Rhodospirillaceae</taxon>
        <taxon>Candidatus Endolissoclinum</taxon>
    </lineage>
</organism>
<feature type="transmembrane region" description="Helical" evidence="1">
    <location>
        <begin position="24"/>
        <end position="42"/>
    </location>
</feature>
<keyword evidence="1" id="KW-1133">Transmembrane helix</keyword>
<gene>
    <name evidence="2" type="ORF">A1OE_50</name>
</gene>
<dbReference type="AlphaFoldDB" id="K7YNR5"/>
<dbReference type="HOGENOM" id="CLU_3197379_0_0_5"/>
<dbReference type="Proteomes" id="UP000010077">
    <property type="component" value="Chromosome"/>
</dbReference>